<accession>A0A085LMV3</accession>
<evidence type="ECO:0000313" key="2">
    <source>
        <dbReference type="Proteomes" id="UP000030764"/>
    </source>
</evidence>
<keyword evidence="2" id="KW-1185">Reference proteome</keyword>
<organism evidence="1 2">
    <name type="scientific">Trichuris suis</name>
    <name type="common">pig whipworm</name>
    <dbReference type="NCBI Taxonomy" id="68888"/>
    <lineage>
        <taxon>Eukaryota</taxon>
        <taxon>Metazoa</taxon>
        <taxon>Ecdysozoa</taxon>
        <taxon>Nematoda</taxon>
        <taxon>Enoplea</taxon>
        <taxon>Dorylaimia</taxon>
        <taxon>Trichinellida</taxon>
        <taxon>Trichuridae</taxon>
        <taxon>Trichuris</taxon>
    </lineage>
</organism>
<reference evidence="1 2" key="1">
    <citation type="journal article" date="2014" name="Nat. Genet.">
        <title>Genome and transcriptome of the porcine whipworm Trichuris suis.</title>
        <authorList>
            <person name="Jex A.R."/>
            <person name="Nejsum P."/>
            <person name="Schwarz E.M."/>
            <person name="Hu L."/>
            <person name="Young N.D."/>
            <person name="Hall R.S."/>
            <person name="Korhonen P.K."/>
            <person name="Liao S."/>
            <person name="Thamsborg S."/>
            <person name="Xia J."/>
            <person name="Xu P."/>
            <person name="Wang S."/>
            <person name="Scheerlinck J.P."/>
            <person name="Hofmann A."/>
            <person name="Sternberg P.W."/>
            <person name="Wang J."/>
            <person name="Gasser R.B."/>
        </authorList>
    </citation>
    <scope>NUCLEOTIDE SEQUENCE [LARGE SCALE GENOMIC DNA]</scope>
    <source>
        <strain evidence="1">DCEP-RM93M</strain>
    </source>
</reference>
<protein>
    <submittedName>
        <fullName evidence="1">Uncharacterized protein</fullName>
    </submittedName>
</protein>
<dbReference type="EMBL" id="KL363380">
    <property type="protein sequence ID" value="KFD46299.1"/>
    <property type="molecule type" value="Genomic_DNA"/>
</dbReference>
<name>A0A085LMV3_9BILA</name>
<evidence type="ECO:0000313" key="1">
    <source>
        <dbReference type="EMBL" id="KFD46299.1"/>
    </source>
</evidence>
<dbReference type="AlphaFoldDB" id="A0A085LMV3"/>
<proteinExistence type="predicted"/>
<gene>
    <name evidence="1" type="ORF">M513_12834</name>
</gene>
<sequence>MPLQPVHIIFLSHTETTSLCHEAAEMIYITVEMNKDALTTYTNLLEHSGASIRHLTNQRCLDSSKAVKGGHAAMVSAVNY</sequence>
<dbReference type="Proteomes" id="UP000030764">
    <property type="component" value="Unassembled WGS sequence"/>
</dbReference>